<dbReference type="AlphaFoldDB" id="A0A383DGN6"/>
<dbReference type="EMBL" id="UINC01217049">
    <property type="protein sequence ID" value="SVE43480.1"/>
    <property type="molecule type" value="Genomic_DNA"/>
</dbReference>
<organism evidence="2">
    <name type="scientific">marine metagenome</name>
    <dbReference type="NCBI Taxonomy" id="408172"/>
    <lineage>
        <taxon>unclassified sequences</taxon>
        <taxon>metagenomes</taxon>
        <taxon>ecological metagenomes</taxon>
    </lineage>
</organism>
<sequence>MSRYTFLILFIIHIPEIMAQGITRNNGTWDWNSFVSNPLTISAFFIFLFASINYLIDLFKKDKILKKLLKKYLVFQMQDNRRYRGTMRLERDGVEIISEESRQRGHAASYIFNKVEMDAIKAYIRYIDSMNENEKIQRDWDLNRVYHPSFLTRLLRKIRNFWVALKDSVRTTIQMIWGSFQKMKAFEPIQTQNREVNVKTEVDEIETSLVDYAL</sequence>
<keyword evidence="1" id="KW-0812">Transmembrane</keyword>
<feature type="non-terminal residue" evidence="2">
    <location>
        <position position="214"/>
    </location>
</feature>
<evidence type="ECO:0000256" key="1">
    <source>
        <dbReference type="SAM" id="Phobius"/>
    </source>
</evidence>
<protein>
    <submittedName>
        <fullName evidence="2">Uncharacterized protein</fullName>
    </submittedName>
</protein>
<feature type="transmembrane region" description="Helical" evidence="1">
    <location>
        <begin position="35"/>
        <end position="56"/>
    </location>
</feature>
<evidence type="ECO:0000313" key="2">
    <source>
        <dbReference type="EMBL" id="SVE43480.1"/>
    </source>
</evidence>
<keyword evidence="1" id="KW-1133">Transmembrane helix</keyword>
<name>A0A383DGN6_9ZZZZ</name>
<reference evidence="2" key="1">
    <citation type="submission" date="2018-05" db="EMBL/GenBank/DDBJ databases">
        <authorList>
            <person name="Lanie J.A."/>
            <person name="Ng W.-L."/>
            <person name="Kazmierczak K.M."/>
            <person name="Andrzejewski T.M."/>
            <person name="Davidsen T.M."/>
            <person name="Wayne K.J."/>
            <person name="Tettelin H."/>
            <person name="Glass J.I."/>
            <person name="Rusch D."/>
            <person name="Podicherti R."/>
            <person name="Tsui H.-C.T."/>
            <person name="Winkler M.E."/>
        </authorList>
    </citation>
    <scope>NUCLEOTIDE SEQUENCE</scope>
</reference>
<keyword evidence="1" id="KW-0472">Membrane</keyword>
<accession>A0A383DGN6</accession>
<gene>
    <name evidence="2" type="ORF">METZ01_LOCUS496334</name>
</gene>
<proteinExistence type="predicted"/>
<feature type="non-terminal residue" evidence="2">
    <location>
        <position position="1"/>
    </location>
</feature>